<dbReference type="InterPro" id="IPR036962">
    <property type="entry name" value="Glyco_hydro_3_N_sf"/>
</dbReference>
<dbReference type="PANTHER" id="PTHR30480">
    <property type="entry name" value="BETA-HEXOSAMINIDASE-RELATED"/>
    <property type="match status" value="1"/>
</dbReference>
<dbReference type="PANTHER" id="PTHR30480:SF8">
    <property type="entry name" value="PUTATIVE (AFU_ORTHOLOGUE AFUA_8G04060)-RELATED"/>
    <property type="match status" value="1"/>
</dbReference>
<organism evidence="5 6">
    <name type="scientific">Pichia californica</name>
    <dbReference type="NCBI Taxonomy" id="460514"/>
    <lineage>
        <taxon>Eukaryota</taxon>
        <taxon>Fungi</taxon>
        <taxon>Dikarya</taxon>
        <taxon>Ascomycota</taxon>
        <taxon>Saccharomycotina</taxon>
        <taxon>Pichiomycetes</taxon>
        <taxon>Pichiales</taxon>
        <taxon>Pichiaceae</taxon>
        <taxon>Pichia</taxon>
    </lineage>
</organism>
<keyword evidence="2" id="KW-0378">Hydrolase</keyword>
<accession>A0A9P7BC30</accession>
<keyword evidence="6" id="KW-1185">Reference proteome</keyword>
<keyword evidence="3" id="KW-0326">Glycosidase</keyword>
<evidence type="ECO:0000313" key="5">
    <source>
        <dbReference type="EMBL" id="KAG0686402.1"/>
    </source>
</evidence>
<dbReference type="InterPro" id="IPR001764">
    <property type="entry name" value="Glyco_hydro_3_N"/>
</dbReference>
<comment type="similarity">
    <text evidence="1">Belongs to the glycosyl hydrolase 3 family.</text>
</comment>
<evidence type="ECO:0000256" key="1">
    <source>
        <dbReference type="ARBA" id="ARBA00005336"/>
    </source>
</evidence>
<sequence>MVGFEGTHVTKDISLLISKYHVSSIILSGRNFINAHQAKALIRELQSIAIKSNYEYPIIFVIDEEGGMLNSLFDSEFITQFPGAMSLGATDSTELIYNVYRAMAKELKSIGF</sequence>
<dbReference type="AlphaFoldDB" id="A0A9P7BC30"/>
<reference evidence="5" key="1">
    <citation type="submission" date="2020-11" db="EMBL/GenBank/DDBJ databases">
        <title>Kefir isolates.</title>
        <authorList>
            <person name="Marcisauskas S."/>
            <person name="Kim Y."/>
            <person name="Blasche S."/>
        </authorList>
    </citation>
    <scope>NUCLEOTIDE SEQUENCE</scope>
    <source>
        <strain evidence="5">Olga-1</strain>
    </source>
</reference>
<comment type="caution">
    <text evidence="5">The sequence shown here is derived from an EMBL/GenBank/DDBJ whole genome shotgun (WGS) entry which is preliminary data.</text>
</comment>
<feature type="domain" description="Glycoside hydrolase family 3 N-terminal" evidence="4">
    <location>
        <begin position="10"/>
        <end position="111"/>
    </location>
</feature>
<dbReference type="GO" id="GO:0004553">
    <property type="term" value="F:hydrolase activity, hydrolyzing O-glycosyl compounds"/>
    <property type="evidence" value="ECO:0007669"/>
    <property type="project" value="InterPro"/>
</dbReference>
<dbReference type="EMBL" id="PUHW01000536">
    <property type="protein sequence ID" value="KAG0686402.1"/>
    <property type="molecule type" value="Genomic_DNA"/>
</dbReference>
<evidence type="ECO:0000313" key="6">
    <source>
        <dbReference type="Proteomes" id="UP000697127"/>
    </source>
</evidence>
<evidence type="ECO:0000256" key="3">
    <source>
        <dbReference type="ARBA" id="ARBA00023295"/>
    </source>
</evidence>
<dbReference type="InterPro" id="IPR050226">
    <property type="entry name" value="NagZ_Beta-hexosaminidase"/>
</dbReference>
<dbReference type="Gene3D" id="3.20.20.300">
    <property type="entry name" value="Glycoside hydrolase, family 3, N-terminal domain"/>
    <property type="match status" value="1"/>
</dbReference>
<proteinExistence type="inferred from homology"/>
<evidence type="ECO:0000256" key="2">
    <source>
        <dbReference type="ARBA" id="ARBA00022801"/>
    </source>
</evidence>
<protein>
    <recommendedName>
        <fullName evidence="4">Glycoside hydrolase family 3 N-terminal domain-containing protein</fullName>
    </recommendedName>
</protein>
<name>A0A9P7BC30_9ASCO</name>
<dbReference type="Pfam" id="PF00933">
    <property type="entry name" value="Glyco_hydro_3"/>
    <property type="match status" value="1"/>
</dbReference>
<evidence type="ECO:0000259" key="4">
    <source>
        <dbReference type="Pfam" id="PF00933"/>
    </source>
</evidence>
<dbReference type="SUPFAM" id="SSF51445">
    <property type="entry name" value="(Trans)glycosidases"/>
    <property type="match status" value="1"/>
</dbReference>
<dbReference type="InterPro" id="IPR017853">
    <property type="entry name" value="GH"/>
</dbReference>
<dbReference type="GO" id="GO:0005975">
    <property type="term" value="P:carbohydrate metabolic process"/>
    <property type="evidence" value="ECO:0007669"/>
    <property type="project" value="InterPro"/>
</dbReference>
<gene>
    <name evidence="5" type="ORF">C6P40_004201</name>
</gene>
<dbReference type="GO" id="GO:0009254">
    <property type="term" value="P:peptidoglycan turnover"/>
    <property type="evidence" value="ECO:0007669"/>
    <property type="project" value="TreeGrafter"/>
</dbReference>
<feature type="non-terminal residue" evidence="5">
    <location>
        <position position="112"/>
    </location>
</feature>
<dbReference type="Proteomes" id="UP000697127">
    <property type="component" value="Unassembled WGS sequence"/>
</dbReference>